<accession>A0A2S6GJT8</accession>
<keyword evidence="2" id="KW-1185">Reference proteome</keyword>
<organism evidence="1 2">
    <name type="scientific">Actinokineospora auranticolor</name>
    <dbReference type="NCBI Taxonomy" id="155976"/>
    <lineage>
        <taxon>Bacteria</taxon>
        <taxon>Bacillati</taxon>
        <taxon>Actinomycetota</taxon>
        <taxon>Actinomycetes</taxon>
        <taxon>Pseudonocardiales</taxon>
        <taxon>Pseudonocardiaceae</taxon>
        <taxon>Actinokineospora</taxon>
    </lineage>
</organism>
<evidence type="ECO:0000313" key="2">
    <source>
        <dbReference type="Proteomes" id="UP000239203"/>
    </source>
</evidence>
<protein>
    <submittedName>
        <fullName evidence="1">Uncharacterized protein</fullName>
    </submittedName>
</protein>
<sequence>MAVAWHNRAELRTAGVQELREHRAAGTLARRRDAPVRVGPDGRARGGFHVCLTARGLAEARNVPVARVLADDGVRWLDETARIWGISPVVGGLIDRCFEQVPAAEAADFAVAAAEAIPVGGDLGRVPARWVVDLLADHEGGGAHGVLGRTDPGSPQHSAVARVLRLYTRKLAGETIAVEEWRAAALAAQEASDQANAATPAGPPTTATATAYAAAAAYAPDALPVEVRAAAWRASVDLPDQTAAAAYQAVHLESEALAQAAHYAVNTVEAVADAAFRRAFAPIEDAANRARAAERAGRVPEQADADAAARARAAADRGVAAVTDYHRWQARLLVRHLAQAPTARP</sequence>
<reference evidence="1 2" key="1">
    <citation type="submission" date="2018-02" db="EMBL/GenBank/DDBJ databases">
        <title>Genomic Encyclopedia of Archaeal and Bacterial Type Strains, Phase II (KMG-II): from individual species to whole genera.</title>
        <authorList>
            <person name="Goeker M."/>
        </authorList>
    </citation>
    <scope>NUCLEOTIDE SEQUENCE [LARGE SCALE GENOMIC DNA]</scope>
    <source>
        <strain evidence="1 2">YU 961-1</strain>
    </source>
</reference>
<dbReference type="Proteomes" id="UP000239203">
    <property type="component" value="Unassembled WGS sequence"/>
</dbReference>
<gene>
    <name evidence="1" type="ORF">CLV40_114139</name>
</gene>
<name>A0A2S6GJT8_9PSEU</name>
<proteinExistence type="predicted"/>
<comment type="caution">
    <text evidence="1">The sequence shown here is derived from an EMBL/GenBank/DDBJ whole genome shotgun (WGS) entry which is preliminary data.</text>
</comment>
<dbReference type="AlphaFoldDB" id="A0A2S6GJT8"/>
<dbReference type="RefSeq" id="WP_104481241.1">
    <property type="nucleotide sequence ID" value="NZ_CP154825.1"/>
</dbReference>
<dbReference type="EMBL" id="PTIX01000014">
    <property type="protein sequence ID" value="PPK65487.1"/>
    <property type="molecule type" value="Genomic_DNA"/>
</dbReference>
<evidence type="ECO:0000313" key="1">
    <source>
        <dbReference type="EMBL" id="PPK65487.1"/>
    </source>
</evidence>